<dbReference type="InterPro" id="IPR058569">
    <property type="entry name" value="DUF6079_2nd"/>
</dbReference>
<reference evidence="2 4" key="1">
    <citation type="submission" date="2015-03" db="EMBL/GenBank/DDBJ databases">
        <authorList>
            <person name="Strepis Nikolaos"/>
        </authorList>
    </citation>
    <scope>NUCLEOTIDE SEQUENCE [LARGE SCALE GENOMIC DNA]</scope>
    <source>
        <strain evidence="2 4">OL-4</strain>
    </source>
</reference>
<dbReference type="AlphaFoldDB" id="A0A0E4GC78"/>
<dbReference type="SUPFAM" id="SSF52540">
    <property type="entry name" value="P-loop containing nucleoside triphosphate hydrolases"/>
    <property type="match status" value="1"/>
</dbReference>
<dbReference type="InterPro" id="IPR058571">
    <property type="entry name" value="DUF6079_3rd"/>
</dbReference>
<organism evidence="2 4">
    <name type="scientific">Syntrophomonas zehnderi OL-4</name>
    <dbReference type="NCBI Taxonomy" id="690567"/>
    <lineage>
        <taxon>Bacteria</taxon>
        <taxon>Bacillati</taxon>
        <taxon>Bacillota</taxon>
        <taxon>Clostridia</taxon>
        <taxon>Eubacteriales</taxon>
        <taxon>Syntrophomonadaceae</taxon>
        <taxon>Syntrophomonas</taxon>
    </lineage>
</organism>
<dbReference type="Pfam" id="PF26388">
    <property type="entry name" value="DUF6079_6th"/>
    <property type="match status" value="1"/>
</dbReference>
<keyword evidence="4" id="KW-1185">Reference proteome</keyword>
<accession>A0A0E4GC78</accession>
<dbReference type="EMBL" id="CGIH01000004">
    <property type="protein sequence ID" value="CFX06363.1"/>
    <property type="molecule type" value="Genomic_DNA"/>
</dbReference>
<dbReference type="OrthoDB" id="8780745at2"/>
<dbReference type="SMART" id="SM00382">
    <property type="entry name" value="AAA"/>
    <property type="match status" value="1"/>
</dbReference>
<proteinExistence type="predicted"/>
<dbReference type="Pfam" id="PF26385">
    <property type="entry name" value="DUF6079_4th"/>
    <property type="match status" value="1"/>
</dbReference>
<evidence type="ECO:0000313" key="3">
    <source>
        <dbReference type="EMBL" id="CFX33378.1"/>
    </source>
</evidence>
<gene>
    <name evidence="3" type="ORF">1033</name>
    <name evidence="2" type="ORF">358</name>
</gene>
<dbReference type="Proteomes" id="UP000045545">
    <property type="component" value="Unassembled WGS sequence"/>
</dbReference>
<dbReference type="EMBL" id="CGIH01000018">
    <property type="protein sequence ID" value="CFX33378.1"/>
    <property type="molecule type" value="Genomic_DNA"/>
</dbReference>
<dbReference type="Pfam" id="PF26387">
    <property type="entry name" value="DUF6079_5th"/>
    <property type="match status" value="1"/>
</dbReference>
<evidence type="ECO:0000313" key="2">
    <source>
        <dbReference type="EMBL" id="CFX06363.1"/>
    </source>
</evidence>
<dbReference type="Pfam" id="PF26383">
    <property type="entry name" value="DUF6079_2nd"/>
    <property type="match status" value="1"/>
</dbReference>
<dbReference type="InterPro" id="IPR058572">
    <property type="entry name" value="DUF6079_4th"/>
</dbReference>
<dbReference type="InterPro" id="IPR058574">
    <property type="entry name" value="DUF6079_6th"/>
</dbReference>
<dbReference type="InterPro" id="IPR058573">
    <property type="entry name" value="DUF6079_5th"/>
</dbReference>
<evidence type="ECO:0000259" key="1">
    <source>
        <dbReference type="SMART" id="SM00382"/>
    </source>
</evidence>
<evidence type="ECO:0000313" key="4">
    <source>
        <dbReference type="Proteomes" id="UP000045545"/>
    </source>
</evidence>
<dbReference type="STRING" id="690567.1033"/>
<protein>
    <submittedName>
        <fullName evidence="2">AAA+ ATPase domain</fullName>
    </submittedName>
</protein>
<dbReference type="Pfam" id="PF26384">
    <property type="entry name" value="DUF6079_3rd"/>
    <property type="match status" value="1"/>
</dbReference>
<name>A0A0E4GC78_9FIRM</name>
<sequence length="1203" mass="137929">MIKVRELLNFEKIKEVIDIDAIDDKQAMVEKYVISKDMQEYLVHLLEDINAPQHKAAQIVGGYGSGKSHLLAFLISILTEPKLRQYIQDKELKKLAQQIKRDFVIIHWELQPNDVDLSQYFYFEVASQLAAKYAIDIEFKTEGVVDHKKNILDLLDKIKADDPSRGLIVIMDEISDFLKQKDKEKITRDMQFMRVLGQVAQSSDFTFIGAMQEHIFSNPKYVDEAESFGRVSERFQVITIKREDIKRVIARRVLNKTPEQRMELGKLFDEYKKYYPNIQANLDEYIDLFPLHPYVIQIFSELPYFEKRGVIQFTVQEVEKVLDESFPCLITYDRIFDEMNSKHTVKNLETVSPVINAVQTLDSKIDLLDTRNQSEARQIVKALAVLHLFSKTNNNGATLEELANTLLVLPGNKMMEASDEIGLVLNRLRKVTDGQFISVTKDGYYYLDLTVQIDYDQVIERRSDNLPDAIQDERIISILRDQLMLGVELPAGGYLDTCTWTTRRSFRNGLFIYETGRGEIVAENGDYQLVFVSPFCSKNRYKAAPNRIVCSGSLSEEAQALLKKLAAVYLLIAEKYQVSIMEKRLVGIRKEFIAALVSSYLESGMIEIGKEKKSIKSLISREFRNFDELFSELKPTLLQPYFEATYPKHPRFPQLISRDNIEGEFSGAIRDLINRNGVQSLFGGSKAILSALDLVDQSGQLNTAQSEIVQNILQDAREQNGKNLDVEKLISKLEQAPYGYHPLMTSFVLVVLTYNGEIALKAAGGKTISSSEVSEVFASGLDAFGNIKYLFIESEINPQPLIELFIAIGIAPDQAAKLRKTNKRGEAVQDFRTRYLEIKEQCEQVQVRLANISLQHRDVVDVNGLKARHVNLSNLPLNDFDGVKTPADLKKIVYPKEQIQTIAEAAQVLQQLVTLYEMYSNQIKTELEYGLKVKQVIRDFPGFIQVDGLEEMLTDALAILADAEKLIDPAGRQPLLGKLQQVRKKYQAAYYKEHERCVGSKVDWSRLQTITADQKYKNLLLLKNVRILDKRLFANVENGIINAGNLRCDDFKLELLENEAMCLRCHFPSSYRVDLKQRLDVIEERIEASWKDWESNILTEVNNYKDNIQYLQADEKQEISYILKNGTLPEVITTTLVKALNHLFDELEIIELNPKKLMEHLFKESQVLDYYSLERNLNEFKQMLVAGKDLEKIRIKQAEKDGE</sequence>
<dbReference type="RefSeq" id="WP_046495069.1">
    <property type="nucleotide sequence ID" value="NZ_CGIH01000004.1"/>
</dbReference>
<dbReference type="InterPro" id="IPR003593">
    <property type="entry name" value="AAA+_ATPase"/>
</dbReference>
<dbReference type="InterPro" id="IPR027417">
    <property type="entry name" value="P-loop_NTPase"/>
</dbReference>
<dbReference type="Gene3D" id="3.40.50.300">
    <property type="entry name" value="P-loop containing nucleotide triphosphate hydrolases"/>
    <property type="match status" value="1"/>
</dbReference>
<feature type="domain" description="AAA+ ATPase" evidence="1">
    <location>
        <begin position="53"/>
        <end position="241"/>
    </location>
</feature>
<dbReference type="InterPro" id="IPR045725">
    <property type="entry name" value="DUF6079_N"/>
</dbReference>
<dbReference type="Pfam" id="PF19557">
    <property type="entry name" value="DUF6079_1st"/>
    <property type="match status" value="1"/>
</dbReference>